<dbReference type="PROSITE" id="PS00716">
    <property type="entry name" value="SIGMA70_2"/>
    <property type="match status" value="1"/>
</dbReference>
<keyword evidence="4 6" id="KW-0238">DNA-binding</keyword>
<dbReference type="Pfam" id="PF03979">
    <property type="entry name" value="Sigma70_r1_1"/>
    <property type="match status" value="1"/>
</dbReference>
<dbReference type="InterPro" id="IPR012760">
    <property type="entry name" value="RNA_pol_sigma_RpoD_C"/>
</dbReference>
<comment type="subcellular location">
    <subcellularLocation>
        <location evidence="6">Cytoplasm</location>
    </subcellularLocation>
</comment>
<reference evidence="10 11" key="1">
    <citation type="submission" date="2023-02" db="EMBL/GenBank/DDBJ databases">
        <title>Devosia chondri sp. nov., isolated from the phycosphere of marine algae.</title>
        <authorList>
            <person name="Kim J.M."/>
            <person name="Lee J.K."/>
            <person name="Choi B.J."/>
            <person name="Bayburt H."/>
            <person name="Jeon C.O."/>
        </authorList>
    </citation>
    <scope>NUCLEOTIDE SEQUENCE [LARGE SCALE GENOMIC DNA]</scope>
    <source>
        <strain evidence="10 11">G2-5</strain>
    </source>
</reference>
<feature type="compositionally biased region" description="Basic and acidic residues" evidence="7">
    <location>
        <begin position="121"/>
        <end position="130"/>
    </location>
</feature>
<organism evidence="10 11">
    <name type="scientific">Devosia rhodophyticola</name>
    <dbReference type="NCBI Taxonomy" id="3026423"/>
    <lineage>
        <taxon>Bacteria</taxon>
        <taxon>Pseudomonadati</taxon>
        <taxon>Pseudomonadota</taxon>
        <taxon>Alphaproteobacteria</taxon>
        <taxon>Hyphomicrobiales</taxon>
        <taxon>Devosiaceae</taxon>
        <taxon>Devosia</taxon>
    </lineage>
</organism>
<dbReference type="HAMAP" id="MF_00963">
    <property type="entry name" value="Sigma70_RpoD_SigA"/>
    <property type="match status" value="1"/>
</dbReference>
<evidence type="ECO:0000259" key="8">
    <source>
        <dbReference type="PROSITE" id="PS00715"/>
    </source>
</evidence>
<dbReference type="Pfam" id="PF00140">
    <property type="entry name" value="Sigma70_r1_2"/>
    <property type="match status" value="1"/>
</dbReference>
<dbReference type="SUPFAM" id="SSF88946">
    <property type="entry name" value="Sigma2 domain of RNA polymerase sigma factors"/>
    <property type="match status" value="1"/>
</dbReference>
<dbReference type="InterPro" id="IPR009042">
    <property type="entry name" value="RNA_pol_sigma70_r1_2"/>
</dbReference>
<feature type="short sequence motif" description="Interaction with polymerase core subunit RpoC" evidence="6">
    <location>
        <begin position="485"/>
        <end position="488"/>
    </location>
</feature>
<dbReference type="InterPro" id="IPR000943">
    <property type="entry name" value="RNA_pol_sigma70"/>
</dbReference>
<keyword evidence="11" id="KW-1185">Reference proteome</keyword>
<dbReference type="Pfam" id="PF04542">
    <property type="entry name" value="Sigma70_r2"/>
    <property type="match status" value="1"/>
</dbReference>
<comment type="function">
    <text evidence="6">Sigma factors are initiation factors that promote the attachment of RNA polymerase to specific initiation sites and are then released. This sigma factor is the primary sigma factor during exponential growth.</text>
</comment>
<feature type="DNA-binding region" description="H-T-H motif" evidence="6">
    <location>
        <begin position="655"/>
        <end position="674"/>
    </location>
</feature>
<evidence type="ECO:0000259" key="9">
    <source>
        <dbReference type="PROSITE" id="PS00716"/>
    </source>
</evidence>
<feature type="domain" description="RNA polymerase sigma-70" evidence="9">
    <location>
        <begin position="654"/>
        <end position="680"/>
    </location>
</feature>
<evidence type="ECO:0000256" key="3">
    <source>
        <dbReference type="ARBA" id="ARBA00023082"/>
    </source>
</evidence>
<dbReference type="InterPro" id="IPR042189">
    <property type="entry name" value="RNA_pol_sigma_70_r1_1_sf"/>
</dbReference>
<sequence length="695" mass="77708">MATKAATKTTKDAEKPESGTPAAGAETTNDSPLLDLSDAAVKKLIKVAKKRGYVTYEELNAVMPAEEVSSEQIEDIMSMFSDMGINVVDEDEVEETEVEKDEEESQELAPSTGTAVASKSNTREGSDRTDDPVRMYLREMGSVELLSREGEIAIAKRIEAGRETMIEGLCESPLTFQAIIIWRDQLGEGEILLRDIIDLEATYAGPDAKQAAPAPVQGPISLTVAAKLESVNAEKAKVAAANARRAASANGEYVPEEPEAPQDPPPDDDDDEYENALSLSAMEAELKPQVVETFDRIAEAYGKMRVMQDRHAEDRAVDVSDADNKKLNVLRTEVIADVKSLSLNNSRIESLVEQLYDINKRLVRLEGRLLRLAESYGVTRESFLESYYGSELNPAWEENLATNAGKGWGEFAKREADTIAELRGDIATLATETGLDIAEYRRIVHKVQKGEREAAIAKKEMVEANLRLVISIAKKYTNRGLQFLDLIQEGNIGLMKAVDKFEYRRGYKFSTYATWWIRQAITRSIADQARTIRIPVHMIETINKIVRTSRQMLHEIGREPTPEELSEKLQMPLDKVRKVLKIAKEPISLETPIGDEEDSNLGDFIQDVNATQPIDAAIQSNLRETTTRVLASLTPREERVLRMRFGIGMNTDHTLEEVGQQFSVTRERIRQIEAKALRKLKHPSRSRKLRSFLDN</sequence>
<evidence type="ECO:0000256" key="7">
    <source>
        <dbReference type="SAM" id="MobiDB-lite"/>
    </source>
</evidence>
<dbReference type="EMBL" id="CP118247">
    <property type="protein sequence ID" value="WDR05166.1"/>
    <property type="molecule type" value="Genomic_DNA"/>
</dbReference>
<accession>A0ABY7YUX2</accession>
<dbReference type="RefSeq" id="WP_282210685.1">
    <property type="nucleotide sequence ID" value="NZ_CP118247.1"/>
</dbReference>
<dbReference type="Gene3D" id="1.10.601.10">
    <property type="entry name" value="RNA Polymerase Primary Sigma Factor"/>
    <property type="match status" value="1"/>
</dbReference>
<evidence type="ECO:0000256" key="1">
    <source>
        <dbReference type="ARBA" id="ARBA00022490"/>
    </source>
</evidence>
<evidence type="ECO:0000256" key="2">
    <source>
        <dbReference type="ARBA" id="ARBA00023015"/>
    </source>
</evidence>
<dbReference type="InterPro" id="IPR007631">
    <property type="entry name" value="RNA_pol_sigma_70_non-ess"/>
</dbReference>
<name>A0ABY7YUX2_9HYPH</name>
<dbReference type="InterPro" id="IPR007630">
    <property type="entry name" value="RNA_pol_sigma70_r4"/>
</dbReference>
<dbReference type="Gene3D" id="1.10.10.10">
    <property type="entry name" value="Winged helix-like DNA-binding domain superfamily/Winged helix DNA-binding domain"/>
    <property type="match status" value="2"/>
</dbReference>
<feature type="domain" description="RNA polymerase sigma-70" evidence="8">
    <location>
        <begin position="485"/>
        <end position="498"/>
    </location>
</feature>
<dbReference type="Pfam" id="PF04539">
    <property type="entry name" value="Sigma70_r3"/>
    <property type="match status" value="1"/>
</dbReference>
<dbReference type="NCBIfam" id="TIGR02937">
    <property type="entry name" value="sigma70-ECF"/>
    <property type="match status" value="1"/>
</dbReference>
<dbReference type="Pfam" id="PF04545">
    <property type="entry name" value="Sigma70_r4"/>
    <property type="match status" value="1"/>
</dbReference>
<dbReference type="NCBIfam" id="TIGR02393">
    <property type="entry name" value="RpoD_Cterm"/>
    <property type="match status" value="1"/>
</dbReference>
<dbReference type="InterPro" id="IPR007624">
    <property type="entry name" value="RNA_pol_sigma70_r3"/>
</dbReference>
<comment type="subunit">
    <text evidence="6">Interacts transiently with the RNA polymerase catalytic core.</text>
</comment>
<evidence type="ECO:0000256" key="6">
    <source>
        <dbReference type="HAMAP-Rule" id="MF_00963"/>
    </source>
</evidence>
<dbReference type="PROSITE" id="PS00715">
    <property type="entry name" value="SIGMA70_1"/>
    <property type="match status" value="1"/>
</dbReference>
<evidence type="ECO:0000313" key="10">
    <source>
        <dbReference type="EMBL" id="WDR05166.1"/>
    </source>
</evidence>
<dbReference type="InterPro" id="IPR007127">
    <property type="entry name" value="RNA_pol_sigma_70_r1_1"/>
</dbReference>
<dbReference type="Proteomes" id="UP001222118">
    <property type="component" value="Chromosome"/>
</dbReference>
<feature type="compositionally biased region" description="Polar residues" evidence="7">
    <location>
        <begin position="108"/>
        <end position="120"/>
    </location>
</feature>
<dbReference type="Pfam" id="PF04546">
    <property type="entry name" value="Sigma70_ner"/>
    <property type="match status" value="1"/>
</dbReference>
<feature type="region of interest" description="Disordered" evidence="7">
    <location>
        <begin position="247"/>
        <end position="273"/>
    </location>
</feature>
<dbReference type="PANTHER" id="PTHR30603:SF60">
    <property type="entry name" value="RNA POLYMERASE SIGMA FACTOR RPOD"/>
    <property type="match status" value="1"/>
</dbReference>
<dbReference type="PANTHER" id="PTHR30603">
    <property type="entry name" value="RNA POLYMERASE SIGMA FACTOR RPO"/>
    <property type="match status" value="1"/>
</dbReference>
<dbReference type="Gene3D" id="1.10.220.120">
    <property type="entry name" value="Sigma-70 factor, region 1.1"/>
    <property type="match status" value="1"/>
</dbReference>
<evidence type="ECO:0000313" key="11">
    <source>
        <dbReference type="Proteomes" id="UP001222118"/>
    </source>
</evidence>
<comment type="similarity">
    <text evidence="6">Belongs to the sigma-70 factor family. RpoD/SigA subfamily.</text>
</comment>
<feature type="compositionally biased region" description="Acidic residues" evidence="7">
    <location>
        <begin position="254"/>
        <end position="273"/>
    </location>
</feature>
<dbReference type="InterPro" id="IPR014284">
    <property type="entry name" value="RNA_pol_sigma-70_dom"/>
</dbReference>
<dbReference type="InterPro" id="IPR013324">
    <property type="entry name" value="RNA_pol_sigma_r3/r4-like"/>
</dbReference>
<evidence type="ECO:0000256" key="4">
    <source>
        <dbReference type="ARBA" id="ARBA00023125"/>
    </source>
</evidence>
<feature type="region of interest" description="Disordered" evidence="7">
    <location>
        <begin position="91"/>
        <end position="130"/>
    </location>
</feature>
<gene>
    <name evidence="6 10" type="primary">rpoD</name>
    <name evidence="10" type="ORF">PSQ90_12815</name>
</gene>
<dbReference type="InterPro" id="IPR007627">
    <property type="entry name" value="RNA_pol_sigma70_r2"/>
</dbReference>
<dbReference type="CDD" id="cd06171">
    <property type="entry name" value="Sigma70_r4"/>
    <property type="match status" value="1"/>
</dbReference>
<feature type="compositionally biased region" description="Acidic residues" evidence="7">
    <location>
        <begin position="91"/>
        <end position="106"/>
    </location>
</feature>
<evidence type="ECO:0000256" key="5">
    <source>
        <dbReference type="ARBA" id="ARBA00023163"/>
    </source>
</evidence>
<keyword evidence="2 6" id="KW-0805">Transcription regulation</keyword>
<feature type="region of interest" description="Sigma-70 factor domain-2" evidence="6">
    <location>
        <begin position="461"/>
        <end position="531"/>
    </location>
</feature>
<feature type="region of interest" description="Sigma-70 factor domain-3" evidence="6">
    <location>
        <begin position="540"/>
        <end position="616"/>
    </location>
</feature>
<dbReference type="InterPro" id="IPR036388">
    <property type="entry name" value="WH-like_DNA-bd_sf"/>
</dbReference>
<protein>
    <recommendedName>
        <fullName evidence="6">RNA polymerase sigma factor RpoD</fullName>
    </recommendedName>
    <alternativeName>
        <fullName evidence="6">Sigma-70</fullName>
    </alternativeName>
</protein>
<dbReference type="InterPro" id="IPR013325">
    <property type="entry name" value="RNA_pol_sigma_r2"/>
</dbReference>
<dbReference type="NCBIfam" id="NF004208">
    <property type="entry name" value="PRK05658.1"/>
    <property type="match status" value="1"/>
</dbReference>
<keyword evidence="3 6" id="KW-0731">Sigma factor</keyword>
<keyword evidence="1 6" id="KW-0963">Cytoplasm</keyword>
<dbReference type="InterPro" id="IPR050239">
    <property type="entry name" value="Sigma-70_RNA_pol_init_factors"/>
</dbReference>
<feature type="region of interest" description="Sigma-70 factor domain-4" evidence="6">
    <location>
        <begin position="629"/>
        <end position="682"/>
    </location>
</feature>
<dbReference type="PRINTS" id="PR00046">
    <property type="entry name" value="SIGMA70FCT"/>
</dbReference>
<proteinExistence type="inferred from homology"/>
<dbReference type="InterPro" id="IPR028630">
    <property type="entry name" value="Sigma70_RpoD"/>
</dbReference>
<dbReference type="SUPFAM" id="SSF88659">
    <property type="entry name" value="Sigma3 and sigma4 domains of RNA polymerase sigma factors"/>
    <property type="match status" value="2"/>
</dbReference>
<feature type="region of interest" description="Disordered" evidence="7">
    <location>
        <begin position="1"/>
        <end position="32"/>
    </location>
</feature>
<keyword evidence="5 6" id="KW-0804">Transcription</keyword>